<name>A0A9X0CJB3_9CNID</name>
<evidence type="ECO:0000256" key="1">
    <source>
        <dbReference type="SAM" id="MobiDB-lite"/>
    </source>
</evidence>
<dbReference type="AlphaFoldDB" id="A0A9X0CJB3"/>
<reference evidence="3" key="1">
    <citation type="submission" date="2023-01" db="EMBL/GenBank/DDBJ databases">
        <title>Genome assembly of the deep-sea coral Lophelia pertusa.</title>
        <authorList>
            <person name="Herrera S."/>
            <person name="Cordes E."/>
        </authorList>
    </citation>
    <scope>NUCLEOTIDE SEQUENCE</scope>
    <source>
        <strain evidence="3">USNM1676648</strain>
        <tissue evidence="3">Polyp</tissue>
    </source>
</reference>
<proteinExistence type="predicted"/>
<organism evidence="3 4">
    <name type="scientific">Desmophyllum pertusum</name>
    <dbReference type="NCBI Taxonomy" id="174260"/>
    <lineage>
        <taxon>Eukaryota</taxon>
        <taxon>Metazoa</taxon>
        <taxon>Cnidaria</taxon>
        <taxon>Anthozoa</taxon>
        <taxon>Hexacorallia</taxon>
        <taxon>Scleractinia</taxon>
        <taxon>Caryophylliina</taxon>
        <taxon>Caryophylliidae</taxon>
        <taxon>Desmophyllum</taxon>
    </lineage>
</organism>
<gene>
    <name evidence="3" type="ORF">OS493_035509</name>
</gene>
<evidence type="ECO:0000256" key="2">
    <source>
        <dbReference type="SAM" id="SignalP"/>
    </source>
</evidence>
<dbReference type="EMBL" id="MU827355">
    <property type="protein sequence ID" value="KAJ7351784.1"/>
    <property type="molecule type" value="Genomic_DNA"/>
</dbReference>
<evidence type="ECO:0000313" key="3">
    <source>
        <dbReference type="EMBL" id="KAJ7351784.1"/>
    </source>
</evidence>
<feature type="chain" id="PRO_5040725368" evidence="2">
    <location>
        <begin position="25"/>
        <end position="104"/>
    </location>
</feature>
<accession>A0A9X0CJB3</accession>
<evidence type="ECO:0000313" key="4">
    <source>
        <dbReference type="Proteomes" id="UP001163046"/>
    </source>
</evidence>
<feature type="signal peptide" evidence="2">
    <location>
        <begin position="1"/>
        <end position="24"/>
    </location>
</feature>
<keyword evidence="4" id="KW-1185">Reference proteome</keyword>
<dbReference type="Proteomes" id="UP001163046">
    <property type="component" value="Unassembled WGS sequence"/>
</dbReference>
<sequence>MKTFTVSVVILALLLMEEIHQTQAFAQGDCIRGAIPRGSGGVGSHRPSRGHSVEVKVGQQKSDGRHWDVTYTNNPHKHNVNVKAGQEKPNGDYWGVEYDHDMNN</sequence>
<dbReference type="OrthoDB" id="5946353at2759"/>
<feature type="region of interest" description="Disordered" evidence="1">
    <location>
        <begin position="36"/>
        <end position="104"/>
    </location>
</feature>
<protein>
    <submittedName>
        <fullName evidence="3">Uncharacterized protein</fullName>
    </submittedName>
</protein>
<comment type="caution">
    <text evidence="3">The sequence shown here is derived from an EMBL/GenBank/DDBJ whole genome shotgun (WGS) entry which is preliminary data.</text>
</comment>
<keyword evidence="2" id="KW-0732">Signal</keyword>